<dbReference type="EMBL" id="BCWF01000018">
    <property type="protein sequence ID" value="GAT24574.1"/>
    <property type="molecule type" value="Genomic_DNA"/>
</dbReference>
<dbReference type="Proteomes" id="UP000075230">
    <property type="component" value="Unassembled WGS sequence"/>
</dbReference>
<name>A0A146FEE6_ASPKA</name>
<gene>
    <name evidence="1" type="ORF">RIB2604_01804040</name>
</gene>
<protein>
    <submittedName>
        <fullName evidence="1">Uncharacterized protein</fullName>
    </submittedName>
</protein>
<evidence type="ECO:0000313" key="1">
    <source>
        <dbReference type="EMBL" id="GAT24574.1"/>
    </source>
</evidence>
<reference evidence="1 2" key="1">
    <citation type="journal article" date="2016" name="DNA Res.">
        <title>Genome sequence of Aspergillus luchuensis NBRC 4314.</title>
        <authorList>
            <person name="Yamada O."/>
            <person name="Machida M."/>
            <person name="Hosoyama A."/>
            <person name="Goto M."/>
            <person name="Takahashi T."/>
            <person name="Futagami T."/>
            <person name="Yamagata Y."/>
            <person name="Takeuchi M."/>
            <person name="Kobayashi T."/>
            <person name="Koike H."/>
            <person name="Abe K."/>
            <person name="Asai K."/>
            <person name="Arita M."/>
            <person name="Fujita N."/>
            <person name="Fukuda K."/>
            <person name="Higa K."/>
            <person name="Horikawa H."/>
            <person name="Ishikawa T."/>
            <person name="Jinno K."/>
            <person name="Kato Y."/>
            <person name="Kirimura K."/>
            <person name="Mizutani O."/>
            <person name="Nakasone K."/>
            <person name="Sano M."/>
            <person name="Shiraishi Y."/>
            <person name="Tsukahara M."/>
            <person name="Gomi K."/>
        </authorList>
    </citation>
    <scope>NUCLEOTIDE SEQUENCE [LARGE SCALE GENOMIC DNA]</scope>
    <source>
        <strain evidence="1 2">RIB 2604</strain>
    </source>
</reference>
<comment type="caution">
    <text evidence="1">The sequence shown here is derived from an EMBL/GenBank/DDBJ whole genome shotgun (WGS) entry which is preliminary data.</text>
</comment>
<evidence type="ECO:0000313" key="2">
    <source>
        <dbReference type="Proteomes" id="UP000075230"/>
    </source>
</evidence>
<accession>A0A146FEE6</accession>
<reference evidence="2" key="2">
    <citation type="submission" date="2016-02" db="EMBL/GenBank/DDBJ databases">
        <title>Genome sequencing of Aspergillus luchuensis NBRC 4314.</title>
        <authorList>
            <person name="Yamada O."/>
        </authorList>
    </citation>
    <scope>NUCLEOTIDE SEQUENCE [LARGE SCALE GENOMIC DNA]</scope>
    <source>
        <strain evidence="2">RIB 2604</strain>
    </source>
</reference>
<dbReference type="AlphaFoldDB" id="A0A146FEE6"/>
<sequence>MASTTSAVRSSTAKVSAKLGHVGVVPFLALWGWLPKNNPYDYEISKEKDSKSRTKFKIAQSSSEVLERMDTVTSSIDPVGLYFRQSRYEPPLQLELRCRIIGQPWCERDPDEAENGR</sequence>
<proteinExistence type="predicted"/>
<organism evidence="1 2">
    <name type="scientific">Aspergillus kawachii</name>
    <name type="common">White koji mold</name>
    <name type="synonym">Aspergillus awamori var. kawachi</name>
    <dbReference type="NCBI Taxonomy" id="1069201"/>
    <lineage>
        <taxon>Eukaryota</taxon>
        <taxon>Fungi</taxon>
        <taxon>Dikarya</taxon>
        <taxon>Ascomycota</taxon>
        <taxon>Pezizomycotina</taxon>
        <taxon>Eurotiomycetes</taxon>
        <taxon>Eurotiomycetidae</taxon>
        <taxon>Eurotiales</taxon>
        <taxon>Aspergillaceae</taxon>
        <taxon>Aspergillus</taxon>
        <taxon>Aspergillus subgen. Circumdati</taxon>
    </lineage>
</organism>